<organism evidence="8 9">
    <name type="scientific">Pyronema omphalodes (strain CBS 100304)</name>
    <name type="common">Pyronema confluens</name>
    <dbReference type="NCBI Taxonomy" id="1076935"/>
    <lineage>
        <taxon>Eukaryota</taxon>
        <taxon>Fungi</taxon>
        <taxon>Dikarya</taxon>
        <taxon>Ascomycota</taxon>
        <taxon>Pezizomycotina</taxon>
        <taxon>Pezizomycetes</taxon>
        <taxon>Pezizales</taxon>
        <taxon>Pyronemataceae</taxon>
        <taxon>Pyronema</taxon>
    </lineage>
</organism>
<dbReference type="Gene3D" id="1.20.58.1590">
    <property type="entry name" value="Tethering factor for nuclear proteasome Cut8/Sts1"/>
    <property type="match status" value="1"/>
</dbReference>
<dbReference type="OMA" id="DYTPHFL"/>
<dbReference type="STRING" id="1076935.U4L4L1"/>
<dbReference type="EMBL" id="HF935669">
    <property type="protein sequence ID" value="CCX12002.1"/>
    <property type="molecule type" value="Genomic_DNA"/>
</dbReference>
<comment type="similarity">
    <text evidence="1 6">Belongs to the cut8/STS1 family.</text>
</comment>
<dbReference type="OrthoDB" id="10061064at2759"/>
<dbReference type="Proteomes" id="UP000018144">
    <property type="component" value="Unassembled WGS sequence"/>
</dbReference>
<keyword evidence="9" id="KW-1185">Reference proteome</keyword>
<keyword evidence="6" id="KW-0813">Transport</keyword>
<comment type="function">
    <text evidence="5 6">Involved in ubiquitin-mediated protein degradation. Regulatory factor in the ubiquitin/proteasome pathway that controls the turnover of proteasome substrates. Targets proteasomes to the nucleus and facilitates the degradation of nuclear proteins.</text>
</comment>
<dbReference type="AlphaFoldDB" id="U4L4L1"/>
<sequence length="291" mass="33025">MSTLMNPQPFPLHNSPMHSRPRAGGKKRKAEDEPLTEPRSYDSDMDHQMMSPIPQARIIKKPRSNVVSGRPLPLSRLLENVDSETVKNILKTVVDRHPELLKEVTELAPRPTPQSALTTLQNYEKAYRHAFPYGGNVQSDYHHNRVRPALNYLLDALSDYTPHFLPPHEAQHSVSLEFLDGATQIIQRLPEWDNPLHNVSKQTAYEEIAKAWILVIEESGKKGAGITLQYGGWDTKIAKHNQDSGGRLESVVQAIRQTLQYGGMQEQQRQTQRTGLGYSWNTQQNSGLRAW</sequence>
<dbReference type="GO" id="GO:0015031">
    <property type="term" value="P:protein transport"/>
    <property type="evidence" value="ECO:0007669"/>
    <property type="project" value="UniProtKB-UniRule"/>
</dbReference>
<evidence type="ECO:0000256" key="6">
    <source>
        <dbReference type="RuleBase" id="RU368013"/>
    </source>
</evidence>
<comment type="subcellular location">
    <subcellularLocation>
        <location evidence="6">Cytoplasm</location>
    </subcellularLocation>
    <subcellularLocation>
        <location evidence="6">Nucleus</location>
    </subcellularLocation>
</comment>
<comment type="subunit">
    <text evidence="2 6">Binds the proteasome.</text>
</comment>
<evidence type="ECO:0000313" key="9">
    <source>
        <dbReference type="Proteomes" id="UP000018144"/>
    </source>
</evidence>
<gene>
    <name evidence="8" type="ORF">PCON_11596</name>
</gene>
<keyword evidence="6" id="KW-0963">Cytoplasm</keyword>
<dbReference type="GO" id="GO:0000502">
    <property type="term" value="C:proteasome complex"/>
    <property type="evidence" value="ECO:0007669"/>
    <property type="project" value="UniProtKB-KW"/>
</dbReference>
<dbReference type="PANTHER" id="PTHR28032:SF1">
    <property type="entry name" value="FI02826P"/>
    <property type="match status" value="1"/>
</dbReference>
<dbReference type="InterPro" id="IPR013868">
    <property type="entry name" value="Cut8/Sts1_fam"/>
</dbReference>
<dbReference type="GO" id="GO:0005737">
    <property type="term" value="C:cytoplasm"/>
    <property type="evidence" value="ECO:0007669"/>
    <property type="project" value="UniProtKB-SubCell"/>
</dbReference>
<dbReference type="InterPro" id="IPR038422">
    <property type="entry name" value="Cut8/Sts1_sf"/>
</dbReference>
<feature type="region of interest" description="Disordered" evidence="7">
    <location>
        <begin position="1"/>
        <end position="48"/>
    </location>
</feature>
<keyword evidence="6" id="KW-0653">Protein transport</keyword>
<evidence type="ECO:0000256" key="1">
    <source>
        <dbReference type="ARBA" id="ARBA00006199"/>
    </source>
</evidence>
<name>U4L4L1_PYROM</name>
<dbReference type="eggNOG" id="ENOG502RNK4">
    <property type="taxonomic scope" value="Eukaryota"/>
</dbReference>
<keyword evidence="8" id="KW-0647">Proteasome</keyword>
<evidence type="ECO:0000256" key="2">
    <source>
        <dbReference type="ARBA" id="ARBA00011464"/>
    </source>
</evidence>
<evidence type="ECO:0000256" key="3">
    <source>
        <dbReference type="ARBA" id="ARBA00016204"/>
    </source>
</evidence>
<dbReference type="GO" id="GO:0031144">
    <property type="term" value="P:proteasome localization"/>
    <property type="evidence" value="ECO:0007669"/>
    <property type="project" value="UniProtKB-UniRule"/>
</dbReference>
<dbReference type="PANTHER" id="PTHR28032">
    <property type="entry name" value="FI02826P"/>
    <property type="match status" value="1"/>
</dbReference>
<evidence type="ECO:0000256" key="5">
    <source>
        <dbReference type="ARBA" id="ARBA00025651"/>
    </source>
</evidence>
<keyword evidence="4 6" id="KW-0539">Nucleus</keyword>
<dbReference type="GO" id="GO:0071630">
    <property type="term" value="P:nuclear protein quality control by the ubiquitin-proteasome system"/>
    <property type="evidence" value="ECO:0007669"/>
    <property type="project" value="UniProtKB-UniRule"/>
</dbReference>
<dbReference type="GO" id="GO:0070628">
    <property type="term" value="F:proteasome binding"/>
    <property type="evidence" value="ECO:0007669"/>
    <property type="project" value="TreeGrafter"/>
</dbReference>
<dbReference type="GO" id="GO:0031965">
    <property type="term" value="C:nuclear membrane"/>
    <property type="evidence" value="ECO:0007669"/>
    <property type="project" value="TreeGrafter"/>
</dbReference>
<reference evidence="8 9" key="1">
    <citation type="journal article" date="2013" name="PLoS Genet.">
        <title>The genome and development-dependent transcriptomes of Pyronema confluens: a window into fungal evolution.</title>
        <authorList>
            <person name="Traeger S."/>
            <person name="Altegoer F."/>
            <person name="Freitag M."/>
            <person name="Gabaldon T."/>
            <person name="Kempken F."/>
            <person name="Kumar A."/>
            <person name="Marcet-Houben M."/>
            <person name="Poggeler S."/>
            <person name="Stajich J.E."/>
            <person name="Nowrousian M."/>
        </authorList>
    </citation>
    <scope>NUCLEOTIDE SEQUENCE [LARGE SCALE GENOMIC DNA]</scope>
    <source>
        <strain evidence="9">CBS 100304</strain>
        <tissue evidence="8">Vegetative mycelium</tissue>
    </source>
</reference>
<proteinExistence type="inferred from homology"/>
<feature type="compositionally biased region" description="Basic residues" evidence="7">
    <location>
        <begin position="19"/>
        <end position="28"/>
    </location>
</feature>
<evidence type="ECO:0000313" key="8">
    <source>
        <dbReference type="EMBL" id="CCX12002.1"/>
    </source>
</evidence>
<evidence type="ECO:0000256" key="7">
    <source>
        <dbReference type="SAM" id="MobiDB-lite"/>
    </source>
</evidence>
<dbReference type="Pfam" id="PF08559">
    <property type="entry name" value="Cut8"/>
    <property type="match status" value="1"/>
</dbReference>
<accession>U4L4L1</accession>
<protein>
    <recommendedName>
        <fullName evidence="3 6">Tethering factor for nuclear proteasome STS1</fullName>
    </recommendedName>
</protein>
<evidence type="ECO:0000256" key="4">
    <source>
        <dbReference type="ARBA" id="ARBA00023242"/>
    </source>
</evidence>